<dbReference type="AlphaFoldDB" id="C4Y4I8"/>
<dbReference type="KEGG" id="clu:CLUG_02560"/>
<proteinExistence type="predicted"/>
<feature type="region of interest" description="Disordered" evidence="1">
    <location>
        <begin position="1"/>
        <end position="101"/>
    </location>
</feature>
<organism evidence="2 3">
    <name type="scientific">Clavispora lusitaniae (strain ATCC 42720)</name>
    <name type="common">Yeast</name>
    <name type="synonym">Candida lusitaniae</name>
    <dbReference type="NCBI Taxonomy" id="306902"/>
    <lineage>
        <taxon>Eukaryota</taxon>
        <taxon>Fungi</taxon>
        <taxon>Dikarya</taxon>
        <taxon>Ascomycota</taxon>
        <taxon>Saccharomycotina</taxon>
        <taxon>Pichiomycetes</taxon>
        <taxon>Metschnikowiaceae</taxon>
        <taxon>Clavispora</taxon>
    </lineage>
</organism>
<accession>C4Y4I8</accession>
<evidence type="ECO:0000256" key="1">
    <source>
        <dbReference type="SAM" id="MobiDB-lite"/>
    </source>
</evidence>
<dbReference type="HOGENOM" id="CLU_1524987_0_0_1"/>
<name>C4Y4I8_CLAL4</name>
<dbReference type="VEuPathDB" id="FungiDB:CLUG_02560"/>
<gene>
    <name evidence="2" type="ORF">CLUG_02560</name>
</gene>
<evidence type="ECO:0000313" key="2">
    <source>
        <dbReference type="EMBL" id="EEQ38434.1"/>
    </source>
</evidence>
<evidence type="ECO:0000313" key="3">
    <source>
        <dbReference type="Proteomes" id="UP000007703"/>
    </source>
</evidence>
<dbReference type="InParanoid" id="C4Y4I8"/>
<sequence>MGSNSANSSVNNTERHSNPHRTQTSSLQKGNRPHQLFIPTNSNKSTTSSSSRQLSRESHSNNGNGSLGFRTETSSGIHSGTETRKSRSRSTSQVLNNNLPQTNQYLAQEKVYLKKIRNHAIDDYYTKGISGADIEPKETDVITNDDDDDDDDDDGRRNFAWQFRSLGQIWRMKNIR</sequence>
<dbReference type="Proteomes" id="UP000007703">
    <property type="component" value="Unassembled WGS sequence"/>
</dbReference>
<feature type="compositionally biased region" description="Polar residues" evidence="1">
    <location>
        <begin position="1"/>
        <end position="12"/>
    </location>
</feature>
<dbReference type="STRING" id="306902.C4Y4I8"/>
<protein>
    <submittedName>
        <fullName evidence="2">Uncharacterized protein</fullName>
    </submittedName>
</protein>
<feature type="compositionally biased region" description="Polar residues" evidence="1">
    <location>
        <begin position="20"/>
        <end position="29"/>
    </location>
</feature>
<reference evidence="2 3" key="1">
    <citation type="journal article" date="2009" name="Nature">
        <title>Evolution of pathogenicity and sexual reproduction in eight Candida genomes.</title>
        <authorList>
            <person name="Butler G."/>
            <person name="Rasmussen M.D."/>
            <person name="Lin M.F."/>
            <person name="Santos M.A."/>
            <person name="Sakthikumar S."/>
            <person name="Munro C.A."/>
            <person name="Rheinbay E."/>
            <person name="Grabherr M."/>
            <person name="Forche A."/>
            <person name="Reedy J.L."/>
            <person name="Agrafioti I."/>
            <person name="Arnaud M.B."/>
            <person name="Bates S."/>
            <person name="Brown A.J."/>
            <person name="Brunke S."/>
            <person name="Costanzo M.C."/>
            <person name="Fitzpatrick D.A."/>
            <person name="de Groot P.W."/>
            <person name="Harris D."/>
            <person name="Hoyer L.L."/>
            <person name="Hube B."/>
            <person name="Klis F.M."/>
            <person name="Kodira C."/>
            <person name="Lennard N."/>
            <person name="Logue M.E."/>
            <person name="Martin R."/>
            <person name="Neiman A.M."/>
            <person name="Nikolaou E."/>
            <person name="Quail M.A."/>
            <person name="Quinn J."/>
            <person name="Santos M.C."/>
            <person name="Schmitzberger F.F."/>
            <person name="Sherlock G."/>
            <person name="Shah P."/>
            <person name="Silverstein K.A."/>
            <person name="Skrzypek M.S."/>
            <person name="Soll D."/>
            <person name="Staggs R."/>
            <person name="Stansfield I."/>
            <person name="Stumpf M.P."/>
            <person name="Sudbery P.E."/>
            <person name="Srikantha T."/>
            <person name="Zeng Q."/>
            <person name="Berman J."/>
            <person name="Berriman M."/>
            <person name="Heitman J."/>
            <person name="Gow N.A."/>
            <person name="Lorenz M.C."/>
            <person name="Birren B.W."/>
            <person name="Kellis M."/>
            <person name="Cuomo C.A."/>
        </authorList>
    </citation>
    <scope>NUCLEOTIDE SEQUENCE [LARGE SCALE GENOMIC DNA]</scope>
    <source>
        <strain evidence="2 3">ATCC 42720</strain>
    </source>
</reference>
<dbReference type="EMBL" id="CH408078">
    <property type="protein sequence ID" value="EEQ38434.1"/>
    <property type="molecule type" value="Genomic_DNA"/>
</dbReference>
<feature type="compositionally biased region" description="Low complexity" evidence="1">
    <location>
        <begin position="40"/>
        <end position="53"/>
    </location>
</feature>